<reference evidence="2 3" key="1">
    <citation type="journal article" date="2018" name="PLoS ONE">
        <title>The draft genome of Kipferlia bialata reveals reductive genome evolution in fornicate parasites.</title>
        <authorList>
            <person name="Tanifuji G."/>
            <person name="Takabayashi S."/>
            <person name="Kume K."/>
            <person name="Takagi M."/>
            <person name="Nakayama T."/>
            <person name="Kamikawa R."/>
            <person name="Inagaki Y."/>
            <person name="Hashimoto T."/>
        </authorList>
    </citation>
    <scope>NUCLEOTIDE SEQUENCE [LARGE SCALE GENOMIC DNA]</scope>
    <source>
        <strain evidence="2">NY0173</strain>
    </source>
</reference>
<proteinExistence type="predicted"/>
<protein>
    <submittedName>
        <fullName evidence="2">Uncharacterized protein</fullName>
    </submittedName>
</protein>
<dbReference type="Proteomes" id="UP000265618">
    <property type="component" value="Unassembled WGS sequence"/>
</dbReference>
<name>A0A391NSF9_9EUKA</name>
<organism evidence="2 3">
    <name type="scientific">Kipferlia bialata</name>
    <dbReference type="NCBI Taxonomy" id="797122"/>
    <lineage>
        <taxon>Eukaryota</taxon>
        <taxon>Metamonada</taxon>
        <taxon>Carpediemonas-like organisms</taxon>
        <taxon>Kipferlia</taxon>
    </lineage>
</organism>
<gene>
    <name evidence="2" type="ORF">KIPB_013566</name>
</gene>
<evidence type="ECO:0000313" key="3">
    <source>
        <dbReference type="Proteomes" id="UP000265618"/>
    </source>
</evidence>
<dbReference type="EMBL" id="BDIP01006519">
    <property type="protein sequence ID" value="GCA64205.1"/>
    <property type="molecule type" value="Genomic_DNA"/>
</dbReference>
<feature type="non-terminal residue" evidence="2">
    <location>
        <position position="52"/>
    </location>
</feature>
<dbReference type="AlphaFoldDB" id="A0A391NSF9"/>
<feature type="region of interest" description="Disordered" evidence="1">
    <location>
        <begin position="1"/>
        <end position="38"/>
    </location>
</feature>
<evidence type="ECO:0000256" key="1">
    <source>
        <dbReference type="SAM" id="MobiDB-lite"/>
    </source>
</evidence>
<sequence length="52" mass="5767">MPSVTTDPTSRADCTEPIPTGTKGVAREREKEREPGVSLRERLVSVNYHLAK</sequence>
<evidence type="ECO:0000313" key="2">
    <source>
        <dbReference type="EMBL" id="GCA64205.1"/>
    </source>
</evidence>
<accession>A0A391NSF9</accession>
<keyword evidence="3" id="KW-1185">Reference proteome</keyword>
<comment type="caution">
    <text evidence="2">The sequence shown here is derived from an EMBL/GenBank/DDBJ whole genome shotgun (WGS) entry which is preliminary data.</text>
</comment>
<feature type="compositionally biased region" description="Basic and acidic residues" evidence="1">
    <location>
        <begin position="25"/>
        <end position="38"/>
    </location>
</feature>